<dbReference type="NCBIfam" id="TIGR02937">
    <property type="entry name" value="sigma70-ECF"/>
    <property type="match status" value="1"/>
</dbReference>
<feature type="domain" description="RNA polymerase sigma-70 region 2" evidence="5">
    <location>
        <begin position="12"/>
        <end position="77"/>
    </location>
</feature>
<name>A0A0B5E063_9RHOB</name>
<evidence type="ECO:0000256" key="1">
    <source>
        <dbReference type="ARBA" id="ARBA00010641"/>
    </source>
</evidence>
<dbReference type="KEGG" id="cid:P73_3924"/>
<dbReference type="SUPFAM" id="SSF88946">
    <property type="entry name" value="Sigma2 domain of RNA polymerase sigma factors"/>
    <property type="match status" value="1"/>
</dbReference>
<dbReference type="InterPro" id="IPR039425">
    <property type="entry name" value="RNA_pol_sigma-70-like"/>
</dbReference>
<dbReference type="InterPro" id="IPR007627">
    <property type="entry name" value="RNA_pol_sigma70_r2"/>
</dbReference>
<dbReference type="InterPro" id="IPR013325">
    <property type="entry name" value="RNA_pol_sigma_r2"/>
</dbReference>
<organism evidence="7 8">
    <name type="scientific">Celeribacter indicus</name>
    <dbReference type="NCBI Taxonomy" id="1208324"/>
    <lineage>
        <taxon>Bacteria</taxon>
        <taxon>Pseudomonadati</taxon>
        <taxon>Pseudomonadota</taxon>
        <taxon>Alphaproteobacteria</taxon>
        <taxon>Rhodobacterales</taxon>
        <taxon>Roseobacteraceae</taxon>
        <taxon>Celeribacter</taxon>
    </lineage>
</organism>
<dbReference type="GO" id="GO:0006352">
    <property type="term" value="P:DNA-templated transcription initiation"/>
    <property type="evidence" value="ECO:0007669"/>
    <property type="project" value="InterPro"/>
</dbReference>
<evidence type="ECO:0000259" key="6">
    <source>
        <dbReference type="Pfam" id="PF08281"/>
    </source>
</evidence>
<evidence type="ECO:0000259" key="5">
    <source>
        <dbReference type="Pfam" id="PF04542"/>
    </source>
</evidence>
<dbReference type="EMBL" id="CP004393">
    <property type="protein sequence ID" value="AJE48639.1"/>
    <property type="molecule type" value="Genomic_DNA"/>
</dbReference>
<dbReference type="Gene3D" id="1.10.10.10">
    <property type="entry name" value="Winged helix-like DNA-binding domain superfamily/Winged helix DNA-binding domain"/>
    <property type="match status" value="1"/>
</dbReference>
<keyword evidence="3" id="KW-0731">Sigma factor</keyword>
<protein>
    <submittedName>
        <fullName evidence="7">ECF subfamily RNA polymerase sigma-24 factor</fullName>
    </submittedName>
</protein>
<dbReference type="GO" id="GO:0016987">
    <property type="term" value="F:sigma factor activity"/>
    <property type="evidence" value="ECO:0007669"/>
    <property type="project" value="UniProtKB-KW"/>
</dbReference>
<dbReference type="Gene3D" id="1.10.1740.10">
    <property type="match status" value="1"/>
</dbReference>
<reference evidence="7 8" key="1">
    <citation type="journal article" date="2014" name="Int. J. Syst. Evol. Microbiol.">
        <title>Celeribacter indicus sp. nov., a polycyclic aromatic hydrocarbon-degrading bacterium from deep-sea sediment and reclassification of Huaishuia halophila as Celeribacter halophilus comb. nov.</title>
        <authorList>
            <person name="Lai Q."/>
            <person name="Cao J."/>
            <person name="Yuan J."/>
            <person name="Li F."/>
            <person name="Shao Z."/>
        </authorList>
    </citation>
    <scope>NUCLEOTIDE SEQUENCE [LARGE SCALE GENOMIC DNA]</scope>
    <source>
        <strain evidence="7">P73</strain>
    </source>
</reference>
<dbReference type="SUPFAM" id="SSF88659">
    <property type="entry name" value="Sigma3 and sigma4 domains of RNA polymerase sigma factors"/>
    <property type="match status" value="1"/>
</dbReference>
<evidence type="ECO:0000313" key="8">
    <source>
        <dbReference type="Proteomes" id="UP000031521"/>
    </source>
</evidence>
<evidence type="ECO:0000256" key="2">
    <source>
        <dbReference type="ARBA" id="ARBA00023015"/>
    </source>
</evidence>
<keyword evidence="8" id="KW-1185">Reference proteome</keyword>
<dbReference type="RefSeq" id="WP_074743372.1">
    <property type="nucleotide sequence ID" value="NZ_CP004393.1"/>
</dbReference>
<dbReference type="AlphaFoldDB" id="A0A0B5E063"/>
<dbReference type="OrthoDB" id="9797134at2"/>
<dbReference type="Pfam" id="PF08281">
    <property type="entry name" value="Sigma70_r4_2"/>
    <property type="match status" value="1"/>
</dbReference>
<dbReference type="InterPro" id="IPR036388">
    <property type="entry name" value="WH-like_DNA-bd_sf"/>
</dbReference>
<dbReference type="InterPro" id="IPR014284">
    <property type="entry name" value="RNA_pol_sigma-70_dom"/>
</dbReference>
<evidence type="ECO:0000313" key="7">
    <source>
        <dbReference type="EMBL" id="AJE48639.1"/>
    </source>
</evidence>
<comment type="similarity">
    <text evidence="1">Belongs to the sigma-70 factor family. ECF subfamily.</text>
</comment>
<dbReference type="GO" id="GO:0003677">
    <property type="term" value="F:DNA binding"/>
    <property type="evidence" value="ECO:0007669"/>
    <property type="project" value="InterPro"/>
</dbReference>
<dbReference type="PANTHER" id="PTHR43133:SF63">
    <property type="entry name" value="RNA POLYMERASE SIGMA FACTOR FECI-RELATED"/>
    <property type="match status" value="1"/>
</dbReference>
<gene>
    <name evidence="7" type="ORF">P73_3924</name>
</gene>
<dbReference type="InterPro" id="IPR013324">
    <property type="entry name" value="RNA_pol_sigma_r3/r4-like"/>
</dbReference>
<dbReference type="CDD" id="cd06171">
    <property type="entry name" value="Sigma70_r4"/>
    <property type="match status" value="1"/>
</dbReference>
<dbReference type="PANTHER" id="PTHR43133">
    <property type="entry name" value="RNA POLYMERASE ECF-TYPE SIGMA FACTO"/>
    <property type="match status" value="1"/>
</dbReference>
<dbReference type="InterPro" id="IPR013249">
    <property type="entry name" value="RNA_pol_sigma70_r4_t2"/>
</dbReference>
<accession>A0A0B5E063</accession>
<sequence>MKRLKAQKLEDLYRAEHGRLERIAMRRVGPAGAADVVQDVFAAIWSKTHDQVKLTPAYLAQATKYTAISHFRSRTRRDAFFRGITEEQYAPTPILPEQIASDRQELRRLEEAIRALPLRTRQVFLLNRLHGCTYREIGIGLGISTSTVEREMARAIMACRTGAEGGPDA</sequence>
<dbReference type="HOGENOM" id="CLU_047691_12_2_5"/>
<evidence type="ECO:0000256" key="4">
    <source>
        <dbReference type="ARBA" id="ARBA00023163"/>
    </source>
</evidence>
<proteinExistence type="inferred from homology"/>
<keyword evidence="2" id="KW-0805">Transcription regulation</keyword>
<feature type="domain" description="RNA polymerase sigma factor 70 region 4 type 2" evidence="6">
    <location>
        <begin position="107"/>
        <end position="159"/>
    </location>
</feature>
<keyword evidence="4" id="KW-0804">Transcription</keyword>
<evidence type="ECO:0000256" key="3">
    <source>
        <dbReference type="ARBA" id="ARBA00023082"/>
    </source>
</evidence>
<dbReference type="Pfam" id="PF04542">
    <property type="entry name" value="Sigma70_r2"/>
    <property type="match status" value="1"/>
</dbReference>
<dbReference type="STRING" id="1208324.P73_3924"/>
<dbReference type="Proteomes" id="UP000031521">
    <property type="component" value="Chromosome"/>
</dbReference>